<reference evidence="1" key="1">
    <citation type="submission" date="2021-06" db="EMBL/GenBank/DDBJ databases">
        <authorList>
            <person name="Kallberg Y."/>
            <person name="Tangrot J."/>
            <person name="Rosling A."/>
        </authorList>
    </citation>
    <scope>NUCLEOTIDE SEQUENCE</scope>
    <source>
        <strain evidence="1">MA461A</strain>
    </source>
</reference>
<sequence length="69" mass="7885">YYDASILELRKYVQNLKDEQNKEILKDLLPAIKEIVEAEDSTEVSTEDSPYDLIALNLPNPKDSTKDSN</sequence>
<dbReference type="EMBL" id="CAJVQC010061541">
    <property type="protein sequence ID" value="CAG8801881.1"/>
    <property type="molecule type" value="Genomic_DNA"/>
</dbReference>
<proteinExistence type="predicted"/>
<comment type="caution">
    <text evidence="1">The sequence shown here is derived from an EMBL/GenBank/DDBJ whole genome shotgun (WGS) entry which is preliminary data.</text>
</comment>
<feature type="non-terminal residue" evidence="1">
    <location>
        <position position="1"/>
    </location>
</feature>
<protein>
    <submittedName>
        <fullName evidence="1">11318_t:CDS:1</fullName>
    </submittedName>
</protein>
<keyword evidence="2" id="KW-1185">Reference proteome</keyword>
<evidence type="ECO:0000313" key="1">
    <source>
        <dbReference type="EMBL" id="CAG8801881.1"/>
    </source>
</evidence>
<organism evidence="1 2">
    <name type="scientific">Racocetra persica</name>
    <dbReference type="NCBI Taxonomy" id="160502"/>
    <lineage>
        <taxon>Eukaryota</taxon>
        <taxon>Fungi</taxon>
        <taxon>Fungi incertae sedis</taxon>
        <taxon>Mucoromycota</taxon>
        <taxon>Glomeromycotina</taxon>
        <taxon>Glomeromycetes</taxon>
        <taxon>Diversisporales</taxon>
        <taxon>Gigasporaceae</taxon>
        <taxon>Racocetra</taxon>
    </lineage>
</organism>
<evidence type="ECO:0000313" key="2">
    <source>
        <dbReference type="Proteomes" id="UP000789920"/>
    </source>
</evidence>
<dbReference type="Proteomes" id="UP000789920">
    <property type="component" value="Unassembled WGS sequence"/>
</dbReference>
<gene>
    <name evidence="1" type="ORF">RPERSI_LOCUS21202</name>
</gene>
<accession>A0ACA9RNR2</accession>
<name>A0ACA9RNR2_9GLOM</name>